<accession>A0A0A9EZQ7</accession>
<proteinExistence type="predicted"/>
<sequence>MALQARRKIADLALFQSVLAIHLVRHPDTHCKWFLSMLVIGDIEPLCDCTISTSWNNVAASWIQSQLDELQHGFGPYKKHYHHIKNIITPC</sequence>
<dbReference type="AlphaFoldDB" id="A0A0A9EZQ7"/>
<reference evidence="1" key="1">
    <citation type="submission" date="2014-09" db="EMBL/GenBank/DDBJ databases">
        <authorList>
            <person name="Magalhaes I.L.F."/>
            <person name="Oliveira U."/>
            <person name="Santos F.R."/>
            <person name="Vidigal T.H.D.A."/>
            <person name="Brescovit A.D."/>
            <person name="Santos A.J."/>
        </authorList>
    </citation>
    <scope>NUCLEOTIDE SEQUENCE</scope>
    <source>
        <tissue evidence="1">Shoot tissue taken approximately 20 cm above the soil surface</tissue>
    </source>
</reference>
<name>A0A0A9EZQ7_ARUDO</name>
<dbReference type="EMBL" id="GBRH01192349">
    <property type="protein sequence ID" value="JAE05547.1"/>
    <property type="molecule type" value="Transcribed_RNA"/>
</dbReference>
<protein>
    <submittedName>
        <fullName evidence="1">AP-1 complex subunit gamma-2, putative</fullName>
    </submittedName>
</protein>
<reference evidence="1" key="2">
    <citation type="journal article" date="2015" name="Data Brief">
        <title>Shoot transcriptome of the giant reed, Arundo donax.</title>
        <authorList>
            <person name="Barrero R.A."/>
            <person name="Guerrero F.D."/>
            <person name="Moolhuijzen P."/>
            <person name="Goolsby J.A."/>
            <person name="Tidwell J."/>
            <person name="Bellgard S.E."/>
            <person name="Bellgard M.I."/>
        </authorList>
    </citation>
    <scope>NUCLEOTIDE SEQUENCE</scope>
    <source>
        <tissue evidence="1">Shoot tissue taken approximately 20 cm above the soil surface</tissue>
    </source>
</reference>
<organism evidence="1">
    <name type="scientific">Arundo donax</name>
    <name type="common">Giant reed</name>
    <name type="synonym">Donax arundinaceus</name>
    <dbReference type="NCBI Taxonomy" id="35708"/>
    <lineage>
        <taxon>Eukaryota</taxon>
        <taxon>Viridiplantae</taxon>
        <taxon>Streptophyta</taxon>
        <taxon>Embryophyta</taxon>
        <taxon>Tracheophyta</taxon>
        <taxon>Spermatophyta</taxon>
        <taxon>Magnoliopsida</taxon>
        <taxon>Liliopsida</taxon>
        <taxon>Poales</taxon>
        <taxon>Poaceae</taxon>
        <taxon>PACMAD clade</taxon>
        <taxon>Arundinoideae</taxon>
        <taxon>Arundineae</taxon>
        <taxon>Arundo</taxon>
    </lineage>
</organism>
<evidence type="ECO:0000313" key="1">
    <source>
        <dbReference type="EMBL" id="JAE05547.1"/>
    </source>
</evidence>